<dbReference type="InterPro" id="IPR024079">
    <property type="entry name" value="MetalloPept_cat_dom_sf"/>
</dbReference>
<feature type="transmembrane region" description="Helical" evidence="1">
    <location>
        <begin position="7"/>
        <end position="25"/>
    </location>
</feature>
<reference evidence="2" key="1">
    <citation type="submission" date="2021-01" db="EMBL/GenBank/DDBJ databases">
        <authorList>
            <person name="Corre E."/>
            <person name="Pelletier E."/>
            <person name="Niang G."/>
            <person name="Scheremetjew M."/>
            <person name="Finn R."/>
            <person name="Kale V."/>
            <person name="Holt S."/>
            <person name="Cochrane G."/>
            <person name="Meng A."/>
            <person name="Brown T."/>
            <person name="Cohen L."/>
        </authorList>
    </citation>
    <scope>NUCLEOTIDE SEQUENCE</scope>
    <source>
        <strain evidence="2">SM1012Den-03</strain>
    </source>
</reference>
<sequence>MGKIISGITSLLLLGGIGIALWYFLGKPENLSEAKDGLGDAYNKTKDQIDKFDFGDVLEDLSDLDWGQFFNDDPFAGNSTVTLWDEQFIERDDGGLQLTLVNSLSADWQEEFEVAVADWSMSDALTLDVVVEPVDDAWDNDKKCKRQDDKMVVCNGNFGDTGWVGINENEVMGGRIISSVAKMNEYYLNKADFDHRRFTMCHEIGHGFGLPHTDENPYNKNLNDCLDYTDNPSSNVLPGEVNMIKLQEVYLATEREKRLLRRVENKDGSVTETIGWMINEDEAEASSL</sequence>
<gene>
    <name evidence="2" type="ORF">SMAR0320_LOCUS15835</name>
</gene>
<evidence type="ECO:0008006" key="3">
    <source>
        <dbReference type="Google" id="ProtNLM"/>
    </source>
</evidence>
<dbReference type="EMBL" id="HBGZ01022020">
    <property type="protein sequence ID" value="CAD9616715.1"/>
    <property type="molecule type" value="Transcribed_RNA"/>
</dbReference>
<evidence type="ECO:0000313" key="2">
    <source>
        <dbReference type="EMBL" id="CAD9616715.1"/>
    </source>
</evidence>
<name>A0A7S2PTV2_9STRA</name>
<dbReference type="AlphaFoldDB" id="A0A7S2PTV2"/>
<proteinExistence type="predicted"/>
<organism evidence="2">
    <name type="scientific">Skeletonema marinoi</name>
    <dbReference type="NCBI Taxonomy" id="267567"/>
    <lineage>
        <taxon>Eukaryota</taxon>
        <taxon>Sar</taxon>
        <taxon>Stramenopiles</taxon>
        <taxon>Ochrophyta</taxon>
        <taxon>Bacillariophyta</taxon>
        <taxon>Coscinodiscophyceae</taxon>
        <taxon>Thalassiosirophycidae</taxon>
        <taxon>Thalassiosirales</taxon>
        <taxon>Skeletonemataceae</taxon>
        <taxon>Skeletonema</taxon>
        <taxon>Skeletonema marinoi-dohrnii complex</taxon>
    </lineage>
</organism>
<dbReference type="GO" id="GO:0008237">
    <property type="term" value="F:metallopeptidase activity"/>
    <property type="evidence" value="ECO:0007669"/>
    <property type="project" value="InterPro"/>
</dbReference>
<keyword evidence="1" id="KW-0812">Transmembrane</keyword>
<protein>
    <recommendedName>
        <fullName evidence="3">Peptidase M10 metallopeptidase domain-containing protein</fullName>
    </recommendedName>
</protein>
<evidence type="ECO:0000256" key="1">
    <source>
        <dbReference type="SAM" id="Phobius"/>
    </source>
</evidence>
<dbReference type="SUPFAM" id="SSF55486">
    <property type="entry name" value="Metalloproteases ('zincins'), catalytic domain"/>
    <property type="match status" value="1"/>
</dbReference>
<keyword evidence="1" id="KW-0472">Membrane</keyword>
<keyword evidence="1" id="KW-1133">Transmembrane helix</keyword>
<dbReference type="Gene3D" id="3.40.390.10">
    <property type="entry name" value="Collagenase (Catalytic Domain)"/>
    <property type="match status" value="1"/>
</dbReference>
<accession>A0A7S2PTV2</accession>